<accession>A0A1L7DS24</accession>
<reference evidence="2" key="1">
    <citation type="submission" date="2016-11" db="EMBL/GenBank/DDBJ databases">
        <authorList>
            <person name="Xavier A.S."/>
            <person name="Silva F.P."/>
            <person name="Vidigal P.M.P."/>
            <person name="Lima T.T.M."/>
            <person name="Souza F.O."/>
            <person name="Alfenas-Zerbini P."/>
        </authorList>
    </citation>
    <scope>NUCLEOTIDE SEQUENCE [LARGE SCALE GENOMIC DNA]</scope>
</reference>
<dbReference type="Proteomes" id="UP000221958">
    <property type="component" value="Segment"/>
</dbReference>
<gene>
    <name evidence="1" type="ORF">phiAp1_06</name>
</gene>
<dbReference type="EMBL" id="KY117485">
    <property type="protein sequence ID" value="APU03147.1"/>
    <property type="molecule type" value="Genomic_DNA"/>
</dbReference>
<evidence type="ECO:0000313" key="2">
    <source>
        <dbReference type="Proteomes" id="UP000221958"/>
    </source>
</evidence>
<organism evidence="1 2">
    <name type="scientific">Ralstonia phage phiAp1</name>
    <dbReference type="NCBI Taxonomy" id="2783867"/>
    <lineage>
        <taxon>Viruses</taxon>
        <taxon>Duplodnaviria</taxon>
        <taxon>Heunggongvirae</taxon>
        <taxon>Uroviricota</taxon>
        <taxon>Caudoviricetes</taxon>
        <taxon>Autographivirales</taxon>
        <taxon>Autoscriptoviridae</taxon>
        <taxon>Ayakvirus</taxon>
        <taxon>Ayakvirus Ap1</taxon>
    </lineage>
</organism>
<protein>
    <submittedName>
        <fullName evidence="1">Uncharacterized protein</fullName>
    </submittedName>
</protein>
<sequence>MSALLNLFRPNLSTAVFWEGEVFMHTSRSLRDALDWAAQYPDGVLVSIHKGGRRAPLTQFRKGS</sequence>
<keyword evidence="2" id="KW-1185">Reference proteome</keyword>
<evidence type="ECO:0000313" key="1">
    <source>
        <dbReference type="EMBL" id="APU03147.1"/>
    </source>
</evidence>
<proteinExistence type="predicted"/>
<name>A0A1L7DS24_9CAUD</name>